<evidence type="ECO:0000313" key="1">
    <source>
        <dbReference type="EMBL" id="KAI0290664.1"/>
    </source>
</evidence>
<accession>A0AAD4LV80</accession>
<gene>
    <name evidence="1" type="ORF">B0F90DRAFT_1783944</name>
</gene>
<keyword evidence="2" id="KW-1185">Reference proteome</keyword>
<organism evidence="1 2">
    <name type="scientific">Multifurca ochricompacta</name>
    <dbReference type="NCBI Taxonomy" id="376703"/>
    <lineage>
        <taxon>Eukaryota</taxon>
        <taxon>Fungi</taxon>
        <taxon>Dikarya</taxon>
        <taxon>Basidiomycota</taxon>
        <taxon>Agaricomycotina</taxon>
        <taxon>Agaricomycetes</taxon>
        <taxon>Russulales</taxon>
        <taxon>Russulaceae</taxon>
        <taxon>Multifurca</taxon>
    </lineage>
</organism>
<comment type="caution">
    <text evidence="1">The sequence shown here is derived from an EMBL/GenBank/DDBJ whole genome shotgun (WGS) entry which is preliminary data.</text>
</comment>
<protein>
    <submittedName>
        <fullName evidence="1">Uncharacterized protein</fullName>
    </submittedName>
</protein>
<sequence length="67" mass="7557">MPLLHLYMGLSRMGTAFRTIPSFSRISCPSPWLSFAAVPFPDHLKNNLSEATDNSNMLWLYTKLTAP</sequence>
<dbReference type="Proteomes" id="UP001203297">
    <property type="component" value="Unassembled WGS sequence"/>
</dbReference>
<reference evidence="1" key="1">
    <citation type="journal article" date="2022" name="New Phytol.">
        <title>Evolutionary transition to the ectomycorrhizal habit in the genomes of a hyperdiverse lineage of mushroom-forming fungi.</title>
        <authorList>
            <person name="Looney B."/>
            <person name="Miyauchi S."/>
            <person name="Morin E."/>
            <person name="Drula E."/>
            <person name="Courty P.E."/>
            <person name="Kohler A."/>
            <person name="Kuo A."/>
            <person name="LaButti K."/>
            <person name="Pangilinan J."/>
            <person name="Lipzen A."/>
            <person name="Riley R."/>
            <person name="Andreopoulos W."/>
            <person name="He G."/>
            <person name="Johnson J."/>
            <person name="Nolan M."/>
            <person name="Tritt A."/>
            <person name="Barry K.W."/>
            <person name="Grigoriev I.V."/>
            <person name="Nagy L.G."/>
            <person name="Hibbett D."/>
            <person name="Henrissat B."/>
            <person name="Matheny P.B."/>
            <person name="Labbe J."/>
            <person name="Martin F.M."/>
        </authorList>
    </citation>
    <scope>NUCLEOTIDE SEQUENCE</scope>
    <source>
        <strain evidence="1">BPL690</strain>
    </source>
</reference>
<proteinExistence type="predicted"/>
<name>A0AAD4LV80_9AGAM</name>
<dbReference type="AlphaFoldDB" id="A0AAD4LV80"/>
<evidence type="ECO:0000313" key="2">
    <source>
        <dbReference type="Proteomes" id="UP001203297"/>
    </source>
</evidence>
<dbReference type="EMBL" id="WTXG01000208">
    <property type="protein sequence ID" value="KAI0290664.1"/>
    <property type="molecule type" value="Genomic_DNA"/>
</dbReference>